<dbReference type="GO" id="GO:0008270">
    <property type="term" value="F:zinc ion binding"/>
    <property type="evidence" value="ECO:0007669"/>
    <property type="project" value="UniProtKB-KW"/>
</dbReference>
<feature type="compositionally biased region" description="Basic residues" evidence="2">
    <location>
        <begin position="1013"/>
        <end position="1027"/>
    </location>
</feature>
<keyword evidence="1" id="KW-0863">Zinc-finger</keyword>
<feature type="region of interest" description="Disordered" evidence="2">
    <location>
        <begin position="1096"/>
        <end position="1134"/>
    </location>
</feature>
<feature type="compositionally biased region" description="Basic and acidic residues" evidence="2">
    <location>
        <begin position="244"/>
        <end position="261"/>
    </location>
</feature>
<evidence type="ECO:0000313" key="5">
    <source>
        <dbReference type="Proteomes" id="UP001374579"/>
    </source>
</evidence>
<feature type="region of interest" description="Disordered" evidence="2">
    <location>
        <begin position="361"/>
        <end position="386"/>
    </location>
</feature>
<organism evidence="4 5">
    <name type="scientific">Littorina saxatilis</name>
    <dbReference type="NCBI Taxonomy" id="31220"/>
    <lineage>
        <taxon>Eukaryota</taxon>
        <taxon>Metazoa</taxon>
        <taxon>Spiralia</taxon>
        <taxon>Lophotrochozoa</taxon>
        <taxon>Mollusca</taxon>
        <taxon>Gastropoda</taxon>
        <taxon>Caenogastropoda</taxon>
        <taxon>Littorinimorpha</taxon>
        <taxon>Littorinoidea</taxon>
        <taxon>Littorinidae</taxon>
        <taxon>Littorina</taxon>
    </lineage>
</organism>
<feature type="compositionally biased region" description="Basic and acidic residues" evidence="2">
    <location>
        <begin position="311"/>
        <end position="323"/>
    </location>
</feature>
<keyword evidence="1" id="KW-0862">Zinc</keyword>
<feature type="region of interest" description="Disordered" evidence="2">
    <location>
        <begin position="1007"/>
        <end position="1027"/>
    </location>
</feature>
<keyword evidence="5" id="KW-1185">Reference proteome</keyword>
<evidence type="ECO:0000256" key="1">
    <source>
        <dbReference type="PROSITE-ProRule" id="PRU00723"/>
    </source>
</evidence>
<feature type="compositionally biased region" description="Basic and acidic residues" evidence="2">
    <location>
        <begin position="1096"/>
        <end position="1107"/>
    </location>
</feature>
<proteinExistence type="predicted"/>
<dbReference type="PROSITE" id="PS50103">
    <property type="entry name" value="ZF_C3H1"/>
    <property type="match status" value="1"/>
</dbReference>
<sequence>MPGKFSGYTENNSMSTEVWEEGLCQRLEKELMALGQADLVKHARSIVVSAFKQGRKDLVDDVKHLLDQKKIKDPQEAKKLKTHVNGQPNLDDLRRSLLEFQLQELTNMPTQDARCLVKELITLKMALEMSSQSRLRPTAPVRVSNGAGESIAKPVSRSEPVSRLEQETSYTNAFPALQAKGSPTPQSARRTGNLWEQRMPLASKLSQQTSENLIYVENEGKTVTSARKFKSNGKENEITLTQPEFKKRQSKGKDPRGKRDSTSPSNGHKAGGEDRYGINVTKVVLQILGIAGNGSESNFQPPSQDNGTQHMKNEQAEKKYEQEEVNLEHDEEWSECLDHKHEGEQPLLSFQESCYGSHPHLTDQVNSTAESLPPSSCSPPQSSVPHAAENDLLSVYPWLPSDRSFPTPPESSPPEFACYGSFLQPIDHAVGPFSSSAAACSPLSQFPDYFLPPSPDLSHQGMSFASKTVKTPSPQLPSPPSNGLLPFDPESSLSGHLQGFSIDFSSLPNTEFVDALTSTVQRRGFPSLQPLANPPTPTSEISALNPFPSTWDSIWSEDNSPTSAAASWSTIGNKETVPTPQNESPHNQFQQYEMFSDQQFLTGCFSEQFRDEDSAGESEDDGNTLGLRNLVSAVVHTGTQQPYPPPLAAARCPGVSTIPRIGPRYPLDFPRPKSSSSSTLFSSVQNKLPDRPAQLQDGIPVVNSLSPSPCTLCPGACNCLCSEQQVFVQNDFHHIRYFSSLANSSTLSPGARNVTKSASDSQLYLAPRKGSAFHQNLSWSSHSLAGAGPPRRVHVSGAPVLQLPVCLVEQASEKQRKKLQESQVPIIKEDKDQNQLAVFEEVPEEQQPELVVPDPAFLLKPDIFGGCSAESLALPNMMQKTSKLTQTEESVEGDLLVVVPKNSLPKGKYEEKSWKDLAPLTSEDIEKDHLHALVNGQRHPCPALPDGIEVSDLESDQVEYDQAAVALMRNAFKFVESSDPFHDDQLFFPLVYEASFLESIWLSDSCPPSGNQHGRRQGKNKDKGRRPLHPNKPCTFFLEGCCYRTDCKYSHDLSTITCHFWKDGECFKGELCPFLHGYYRGRDGLEDEKNFEIKKEDFPELSRKDSHQSGAPAPKRRKNGKKKCVPRTQIAGGT</sequence>
<comment type="caution">
    <text evidence="4">The sequence shown here is derived from an EMBL/GenBank/DDBJ whole genome shotgun (WGS) entry which is preliminary data.</text>
</comment>
<evidence type="ECO:0000256" key="2">
    <source>
        <dbReference type="SAM" id="MobiDB-lite"/>
    </source>
</evidence>
<dbReference type="Gene3D" id="4.10.1000.10">
    <property type="entry name" value="Zinc finger, CCCH-type"/>
    <property type="match status" value="1"/>
</dbReference>
<dbReference type="Proteomes" id="UP001374579">
    <property type="component" value="Unassembled WGS sequence"/>
</dbReference>
<feature type="compositionally biased region" description="Basic residues" evidence="2">
    <location>
        <begin position="1114"/>
        <end position="1125"/>
    </location>
</feature>
<keyword evidence="1" id="KW-0479">Metal-binding</keyword>
<dbReference type="EMBL" id="JBAMIC010000003">
    <property type="protein sequence ID" value="KAK7108989.1"/>
    <property type="molecule type" value="Genomic_DNA"/>
</dbReference>
<evidence type="ECO:0000259" key="3">
    <source>
        <dbReference type="PROSITE" id="PS50103"/>
    </source>
</evidence>
<feature type="domain" description="C3H1-type" evidence="3">
    <location>
        <begin position="1052"/>
        <end position="1079"/>
    </location>
</feature>
<feature type="region of interest" description="Disordered" evidence="2">
    <location>
        <begin position="226"/>
        <end position="275"/>
    </location>
</feature>
<reference evidence="4 5" key="1">
    <citation type="submission" date="2024-02" db="EMBL/GenBank/DDBJ databases">
        <title>Chromosome-scale genome assembly of the rough periwinkle Littorina saxatilis.</title>
        <authorList>
            <person name="De Jode A."/>
            <person name="Faria R."/>
            <person name="Formenti G."/>
            <person name="Sims Y."/>
            <person name="Smith T.P."/>
            <person name="Tracey A."/>
            <person name="Wood J.M.D."/>
            <person name="Zagrodzka Z.B."/>
            <person name="Johannesson K."/>
            <person name="Butlin R.K."/>
            <person name="Leder E.H."/>
        </authorList>
    </citation>
    <scope>NUCLEOTIDE SEQUENCE [LARGE SCALE GENOMIC DNA]</scope>
    <source>
        <strain evidence="4">Snail1</strain>
        <tissue evidence="4">Muscle</tissue>
    </source>
</reference>
<feature type="compositionally biased region" description="Low complexity" evidence="2">
    <location>
        <begin position="371"/>
        <end position="385"/>
    </location>
</feature>
<feature type="region of interest" description="Disordered" evidence="2">
    <location>
        <begin position="137"/>
        <end position="167"/>
    </location>
</feature>
<name>A0AAN9BPH1_9CAEN</name>
<feature type="compositionally biased region" description="Polar residues" evidence="2">
    <location>
        <begin position="294"/>
        <end position="310"/>
    </location>
</feature>
<gene>
    <name evidence="4" type="ORF">V1264_013110</name>
</gene>
<feature type="region of interest" description="Disordered" evidence="2">
    <location>
        <begin position="293"/>
        <end position="323"/>
    </location>
</feature>
<protein>
    <recommendedName>
        <fullName evidence="3">C3H1-type domain-containing protein</fullName>
    </recommendedName>
</protein>
<dbReference type="SMART" id="SM00356">
    <property type="entry name" value="ZnF_C3H1"/>
    <property type="match status" value="2"/>
</dbReference>
<evidence type="ECO:0000313" key="4">
    <source>
        <dbReference type="EMBL" id="KAK7108989.1"/>
    </source>
</evidence>
<dbReference type="InterPro" id="IPR000571">
    <property type="entry name" value="Znf_CCCH"/>
</dbReference>
<accession>A0AAN9BPH1</accession>
<dbReference type="AlphaFoldDB" id="A0AAN9BPH1"/>
<feature type="zinc finger region" description="C3H1-type" evidence="1">
    <location>
        <begin position="1052"/>
        <end position="1079"/>
    </location>
</feature>